<keyword evidence="3" id="KW-1185">Reference proteome</keyword>
<feature type="compositionally biased region" description="Low complexity" evidence="1">
    <location>
        <begin position="98"/>
        <end position="108"/>
    </location>
</feature>
<accession>A0AAU9TNI0</accession>
<feature type="compositionally biased region" description="Basic residues" evidence="1">
    <location>
        <begin position="131"/>
        <end position="140"/>
    </location>
</feature>
<feature type="compositionally biased region" description="Polar residues" evidence="1">
    <location>
        <begin position="46"/>
        <end position="82"/>
    </location>
</feature>
<name>A0AAU9TNI0_EUPED</name>
<comment type="caution">
    <text evidence="2">The sequence shown here is derived from an EMBL/GenBank/DDBJ whole genome shotgun (WGS) entry which is preliminary data.</text>
</comment>
<feature type="region of interest" description="Disordered" evidence="1">
    <location>
        <begin position="1"/>
        <end position="82"/>
    </location>
</feature>
<dbReference type="Proteomes" id="UP001153954">
    <property type="component" value="Unassembled WGS sequence"/>
</dbReference>
<sequence length="210" mass="23705">MGALAVEGHPEIEEQGLNRSSQSITAVSILPETANEDEPPSPPNLLMTNISEAYTRSDQDLPSTSHEQVLPSTSREQVLPTTSREQVLLAGSTLPIIPLSTPTTPTRPRSIKRLQPTVPSPHSPGNSPRRFNARARRRRAQTPLDRATSEFVAIEQRRLQLEEMRERDNSRRIDAEIERNRVFSQFANIAETWLQHYLARDNTEILNNDN</sequence>
<evidence type="ECO:0000313" key="3">
    <source>
        <dbReference type="Proteomes" id="UP001153954"/>
    </source>
</evidence>
<feature type="compositionally biased region" description="Polar residues" evidence="1">
    <location>
        <begin position="17"/>
        <end position="26"/>
    </location>
</feature>
<organism evidence="2 3">
    <name type="scientific">Euphydryas editha</name>
    <name type="common">Edith's checkerspot</name>
    <dbReference type="NCBI Taxonomy" id="104508"/>
    <lineage>
        <taxon>Eukaryota</taxon>
        <taxon>Metazoa</taxon>
        <taxon>Ecdysozoa</taxon>
        <taxon>Arthropoda</taxon>
        <taxon>Hexapoda</taxon>
        <taxon>Insecta</taxon>
        <taxon>Pterygota</taxon>
        <taxon>Neoptera</taxon>
        <taxon>Endopterygota</taxon>
        <taxon>Lepidoptera</taxon>
        <taxon>Glossata</taxon>
        <taxon>Ditrysia</taxon>
        <taxon>Papilionoidea</taxon>
        <taxon>Nymphalidae</taxon>
        <taxon>Nymphalinae</taxon>
        <taxon>Euphydryas</taxon>
    </lineage>
</organism>
<dbReference type="AlphaFoldDB" id="A0AAU9TNI0"/>
<proteinExistence type="predicted"/>
<evidence type="ECO:0000256" key="1">
    <source>
        <dbReference type="SAM" id="MobiDB-lite"/>
    </source>
</evidence>
<feature type="region of interest" description="Disordered" evidence="1">
    <location>
        <begin position="98"/>
        <end position="146"/>
    </location>
</feature>
<evidence type="ECO:0000313" key="2">
    <source>
        <dbReference type="EMBL" id="CAH2088436.1"/>
    </source>
</evidence>
<protein>
    <submittedName>
        <fullName evidence="2">Uncharacterized protein</fullName>
    </submittedName>
</protein>
<dbReference type="EMBL" id="CAKOGL010000007">
    <property type="protein sequence ID" value="CAH2088436.1"/>
    <property type="molecule type" value="Genomic_DNA"/>
</dbReference>
<gene>
    <name evidence="2" type="ORF">EEDITHA_LOCUS4597</name>
</gene>
<reference evidence="2" key="1">
    <citation type="submission" date="2022-03" db="EMBL/GenBank/DDBJ databases">
        <authorList>
            <person name="Tunstrom K."/>
        </authorList>
    </citation>
    <scope>NUCLEOTIDE SEQUENCE</scope>
</reference>